<dbReference type="Pfam" id="PF01118">
    <property type="entry name" value="Semialdhyde_dh"/>
    <property type="match status" value="1"/>
</dbReference>
<evidence type="ECO:0000256" key="5">
    <source>
        <dbReference type="ARBA" id="ARBA00023002"/>
    </source>
</evidence>
<dbReference type="NCBIfam" id="TIGR01850">
    <property type="entry name" value="argC"/>
    <property type="match status" value="1"/>
</dbReference>
<dbReference type="InterPro" id="IPR000534">
    <property type="entry name" value="Semialdehyde_DH_NAD-bd"/>
</dbReference>
<organism evidence="10 11">
    <name type="scientific">Dethiobacter alkaliphilus AHT 1</name>
    <dbReference type="NCBI Taxonomy" id="555088"/>
    <lineage>
        <taxon>Bacteria</taxon>
        <taxon>Bacillati</taxon>
        <taxon>Bacillota</taxon>
        <taxon>Dethiobacteria</taxon>
        <taxon>Dethiobacterales</taxon>
        <taxon>Dethiobacteraceae</taxon>
        <taxon>Dethiobacter</taxon>
    </lineage>
</organism>
<comment type="similarity">
    <text evidence="7">Belongs to the NAGSA dehydrogenase family. Type 1 subfamily.</text>
</comment>
<dbReference type="InterPro" id="IPR050085">
    <property type="entry name" value="AGPR"/>
</dbReference>
<keyword evidence="2 7" id="KW-0055">Arginine biosynthesis</keyword>
<dbReference type="CDD" id="cd23934">
    <property type="entry name" value="AGPR_1_C"/>
    <property type="match status" value="1"/>
</dbReference>
<keyword evidence="11" id="KW-1185">Reference proteome</keyword>
<dbReference type="eggNOG" id="COG0002">
    <property type="taxonomic scope" value="Bacteria"/>
</dbReference>
<dbReference type="SMART" id="SM00859">
    <property type="entry name" value="Semialdhyde_dh"/>
    <property type="match status" value="1"/>
</dbReference>
<dbReference type="RefSeq" id="WP_008516776.1">
    <property type="nucleotide sequence ID" value="NZ_ACJM01000008.1"/>
</dbReference>
<dbReference type="PANTHER" id="PTHR32338">
    <property type="entry name" value="N-ACETYL-GAMMA-GLUTAMYL-PHOSPHATE REDUCTASE, CHLOROPLASTIC-RELATED-RELATED"/>
    <property type="match status" value="1"/>
</dbReference>
<dbReference type="GO" id="GO:0005737">
    <property type="term" value="C:cytoplasm"/>
    <property type="evidence" value="ECO:0007669"/>
    <property type="project" value="UniProtKB-SubCell"/>
</dbReference>
<evidence type="ECO:0000256" key="1">
    <source>
        <dbReference type="ARBA" id="ARBA00004862"/>
    </source>
</evidence>
<name>C0GH77_DETAL</name>
<dbReference type="CDD" id="cd17895">
    <property type="entry name" value="AGPR_1_N"/>
    <property type="match status" value="1"/>
</dbReference>
<dbReference type="GO" id="GO:0070401">
    <property type="term" value="F:NADP+ binding"/>
    <property type="evidence" value="ECO:0007669"/>
    <property type="project" value="InterPro"/>
</dbReference>
<evidence type="ECO:0000256" key="3">
    <source>
        <dbReference type="ARBA" id="ARBA00022605"/>
    </source>
</evidence>
<protein>
    <recommendedName>
        <fullName evidence="7">N-acetyl-gamma-glutamyl-phosphate reductase</fullName>
        <shortName evidence="7">AGPR</shortName>
        <ecNumber evidence="7">1.2.1.38</ecNumber>
    </recommendedName>
    <alternativeName>
        <fullName evidence="7">N-acetyl-glutamate semialdehyde dehydrogenase</fullName>
        <shortName evidence="7">NAGSA dehydrogenase</shortName>
    </alternativeName>
</protein>
<comment type="function">
    <text evidence="7">Catalyzes the NADPH-dependent reduction of N-acetyl-5-glutamyl phosphate to yield N-acetyl-L-glutamate 5-semialdehyde.</text>
</comment>
<dbReference type="OrthoDB" id="9801289at2"/>
<dbReference type="InterPro" id="IPR000706">
    <property type="entry name" value="AGPR_type-1"/>
</dbReference>
<dbReference type="InterPro" id="IPR036291">
    <property type="entry name" value="NAD(P)-bd_dom_sf"/>
</dbReference>
<keyword evidence="5 7" id="KW-0560">Oxidoreductase</keyword>
<dbReference type="Gene3D" id="3.30.360.10">
    <property type="entry name" value="Dihydrodipicolinate Reductase, domain 2"/>
    <property type="match status" value="1"/>
</dbReference>
<keyword evidence="3 7" id="KW-0028">Amino-acid biosynthesis</keyword>
<dbReference type="PROSITE" id="PS01224">
    <property type="entry name" value="ARGC"/>
    <property type="match status" value="1"/>
</dbReference>
<dbReference type="HAMAP" id="MF_00150">
    <property type="entry name" value="ArgC_type1"/>
    <property type="match status" value="1"/>
</dbReference>
<evidence type="ECO:0000313" key="10">
    <source>
        <dbReference type="EMBL" id="EEG77379.1"/>
    </source>
</evidence>
<dbReference type="InterPro" id="IPR058924">
    <property type="entry name" value="AGPR_dimerisation_dom"/>
</dbReference>
<dbReference type="Gene3D" id="3.40.50.720">
    <property type="entry name" value="NAD(P)-binding Rossmann-like Domain"/>
    <property type="match status" value="1"/>
</dbReference>
<dbReference type="EMBL" id="ACJM01000008">
    <property type="protein sequence ID" value="EEG77379.1"/>
    <property type="molecule type" value="Genomic_DNA"/>
</dbReference>
<proteinExistence type="inferred from homology"/>
<dbReference type="STRING" id="555088.DealDRAFT_1836"/>
<dbReference type="SUPFAM" id="SSF55347">
    <property type="entry name" value="Glyceraldehyde-3-phosphate dehydrogenase-like, C-terminal domain"/>
    <property type="match status" value="1"/>
</dbReference>
<keyword evidence="4 7" id="KW-0521">NADP</keyword>
<dbReference type="PANTHER" id="PTHR32338:SF10">
    <property type="entry name" value="N-ACETYL-GAMMA-GLUTAMYL-PHOSPHATE REDUCTASE, CHLOROPLASTIC-RELATED"/>
    <property type="match status" value="1"/>
</dbReference>
<comment type="catalytic activity">
    <reaction evidence="6 7">
        <text>N-acetyl-L-glutamate 5-semialdehyde + phosphate + NADP(+) = N-acetyl-L-glutamyl 5-phosphate + NADPH + H(+)</text>
        <dbReference type="Rhea" id="RHEA:21588"/>
        <dbReference type="ChEBI" id="CHEBI:15378"/>
        <dbReference type="ChEBI" id="CHEBI:29123"/>
        <dbReference type="ChEBI" id="CHEBI:43474"/>
        <dbReference type="ChEBI" id="CHEBI:57783"/>
        <dbReference type="ChEBI" id="CHEBI:57936"/>
        <dbReference type="ChEBI" id="CHEBI:58349"/>
        <dbReference type="EC" id="1.2.1.38"/>
    </reaction>
</comment>
<reference evidence="10 11" key="1">
    <citation type="submission" date="2009-02" db="EMBL/GenBank/DDBJ databases">
        <title>Sequencing of the draft genome and assembly of Dethiobacter alkaliphilus AHT 1.</title>
        <authorList>
            <consortium name="US DOE Joint Genome Institute (JGI-PGF)"/>
            <person name="Lucas S."/>
            <person name="Copeland A."/>
            <person name="Lapidus A."/>
            <person name="Glavina del Rio T."/>
            <person name="Dalin E."/>
            <person name="Tice H."/>
            <person name="Bruce D."/>
            <person name="Goodwin L."/>
            <person name="Pitluck S."/>
            <person name="Larimer F."/>
            <person name="Land M.L."/>
            <person name="Hauser L."/>
            <person name="Muyzer G."/>
        </authorList>
    </citation>
    <scope>NUCLEOTIDE SEQUENCE [LARGE SCALE GENOMIC DNA]</scope>
    <source>
        <strain evidence="10 11">AHT 1</strain>
    </source>
</reference>
<dbReference type="Pfam" id="PF22698">
    <property type="entry name" value="Semialdhyde_dhC_1"/>
    <property type="match status" value="1"/>
</dbReference>
<keyword evidence="7" id="KW-0963">Cytoplasm</keyword>
<dbReference type="Proteomes" id="UP000006443">
    <property type="component" value="Unassembled WGS sequence"/>
</dbReference>
<dbReference type="GO" id="GO:0006526">
    <property type="term" value="P:L-arginine biosynthetic process"/>
    <property type="evidence" value="ECO:0007669"/>
    <property type="project" value="UniProtKB-UniRule"/>
</dbReference>
<gene>
    <name evidence="7" type="primary">argC</name>
    <name evidence="10" type="ORF">DealDRAFT_1836</name>
</gene>
<dbReference type="EC" id="1.2.1.38" evidence="7"/>
<dbReference type="InterPro" id="IPR023013">
    <property type="entry name" value="AGPR_AS"/>
</dbReference>
<evidence type="ECO:0000256" key="8">
    <source>
        <dbReference type="PROSITE-ProRule" id="PRU10010"/>
    </source>
</evidence>
<dbReference type="UniPathway" id="UPA00068">
    <property type="reaction ID" value="UER00108"/>
</dbReference>
<dbReference type="GO" id="GO:0051287">
    <property type="term" value="F:NAD binding"/>
    <property type="evidence" value="ECO:0007669"/>
    <property type="project" value="InterPro"/>
</dbReference>
<sequence>MLKVAIIGATGYTGRELAGILARHPHVQPTYLTSESFAGQRLSDVYPQFRSVVDVTLEKPDMDKVAECDFIFSALPHGLSVDTVPQLVSTGKKVVDLSGDFRLKDGGLYADWYGYEHNQPQLLANSVYGLPEVNRQQIKKADLVANPGCYPTSVLLALKPLLAEGVVDPQDIIVDAKSGVSGAGRSPKLPFHFPECTENFKAYKVAGHQHTPEIEQELAAVAKEQVLVTFTPHLVPMIRGILSTIYLRTSGKLSETEIWSLFEKHYGDEPFIRLLKAPALPETKFVSGSNFCDISLRLEERTGRLIVLSAIDNLMKGAASQAVQNMNLMMGWPEETGLK</sequence>
<comment type="caution">
    <text evidence="10">The sequence shown here is derived from an EMBL/GenBank/DDBJ whole genome shotgun (WGS) entry which is preliminary data.</text>
</comment>
<evidence type="ECO:0000256" key="2">
    <source>
        <dbReference type="ARBA" id="ARBA00022571"/>
    </source>
</evidence>
<feature type="active site" evidence="7 8">
    <location>
        <position position="149"/>
    </location>
</feature>
<evidence type="ECO:0000259" key="9">
    <source>
        <dbReference type="SMART" id="SM00859"/>
    </source>
</evidence>
<comment type="pathway">
    <text evidence="1 7">Amino-acid biosynthesis; L-arginine biosynthesis; N(2)-acetyl-L-ornithine from L-glutamate: step 3/4.</text>
</comment>
<accession>C0GH77</accession>
<dbReference type="GO" id="GO:0003942">
    <property type="term" value="F:N-acetyl-gamma-glutamyl-phosphate reductase activity"/>
    <property type="evidence" value="ECO:0007669"/>
    <property type="project" value="UniProtKB-UniRule"/>
</dbReference>
<evidence type="ECO:0000313" key="11">
    <source>
        <dbReference type="Proteomes" id="UP000006443"/>
    </source>
</evidence>
<evidence type="ECO:0000256" key="7">
    <source>
        <dbReference type="HAMAP-Rule" id="MF_00150"/>
    </source>
</evidence>
<feature type="domain" description="Semialdehyde dehydrogenase NAD-binding" evidence="9">
    <location>
        <begin position="3"/>
        <end position="141"/>
    </location>
</feature>
<evidence type="ECO:0000256" key="6">
    <source>
        <dbReference type="ARBA" id="ARBA00050557"/>
    </source>
</evidence>
<dbReference type="FunFam" id="3.30.360.10:FF:000014">
    <property type="entry name" value="N-acetyl-gamma-glutamyl-phosphate reductase"/>
    <property type="match status" value="1"/>
</dbReference>
<dbReference type="SUPFAM" id="SSF51735">
    <property type="entry name" value="NAD(P)-binding Rossmann-fold domains"/>
    <property type="match status" value="1"/>
</dbReference>
<dbReference type="AlphaFoldDB" id="C0GH77"/>
<evidence type="ECO:0000256" key="4">
    <source>
        <dbReference type="ARBA" id="ARBA00022857"/>
    </source>
</evidence>
<comment type="subcellular location">
    <subcellularLocation>
        <location evidence="7">Cytoplasm</location>
    </subcellularLocation>
</comment>